<name>A0A6V8K8H6_9ACTN</name>
<organism evidence="2 3">
    <name type="scientific">Phytohabitans houttuyneae</name>
    <dbReference type="NCBI Taxonomy" id="1076126"/>
    <lineage>
        <taxon>Bacteria</taxon>
        <taxon>Bacillati</taxon>
        <taxon>Actinomycetota</taxon>
        <taxon>Actinomycetes</taxon>
        <taxon>Micromonosporales</taxon>
        <taxon>Micromonosporaceae</taxon>
    </lineage>
</organism>
<proteinExistence type="predicted"/>
<evidence type="ECO:0000313" key="3">
    <source>
        <dbReference type="Proteomes" id="UP000482800"/>
    </source>
</evidence>
<keyword evidence="1" id="KW-0812">Transmembrane</keyword>
<reference evidence="2 3" key="2">
    <citation type="submission" date="2020-03" db="EMBL/GenBank/DDBJ databases">
        <authorList>
            <person name="Ichikawa N."/>
            <person name="Kimura A."/>
            <person name="Kitahashi Y."/>
            <person name="Uohara A."/>
        </authorList>
    </citation>
    <scope>NUCLEOTIDE SEQUENCE [LARGE SCALE GENOMIC DNA]</scope>
    <source>
        <strain evidence="2 3">NBRC 108639</strain>
    </source>
</reference>
<gene>
    <name evidence="2" type="ORF">Phou_024860</name>
</gene>
<dbReference type="AlphaFoldDB" id="A0A6V8K8H6"/>
<feature type="transmembrane region" description="Helical" evidence="1">
    <location>
        <begin position="6"/>
        <end position="36"/>
    </location>
</feature>
<accession>A0A6V8K8H6</accession>
<dbReference type="Proteomes" id="UP000482800">
    <property type="component" value="Unassembled WGS sequence"/>
</dbReference>
<evidence type="ECO:0000256" key="1">
    <source>
        <dbReference type="SAM" id="Phobius"/>
    </source>
</evidence>
<reference evidence="2 3" key="1">
    <citation type="submission" date="2020-03" db="EMBL/GenBank/DDBJ databases">
        <title>Whole genome shotgun sequence of Phytohabitans houttuyneae NBRC 108639.</title>
        <authorList>
            <person name="Komaki H."/>
            <person name="Tamura T."/>
        </authorList>
    </citation>
    <scope>NUCLEOTIDE SEQUENCE [LARGE SCALE GENOMIC DNA]</scope>
    <source>
        <strain evidence="2 3">NBRC 108639</strain>
    </source>
</reference>
<dbReference type="EMBL" id="BLPF01000001">
    <property type="protein sequence ID" value="GFJ78306.1"/>
    <property type="molecule type" value="Genomic_DNA"/>
</dbReference>
<comment type="caution">
    <text evidence="2">The sequence shown here is derived from an EMBL/GenBank/DDBJ whole genome shotgun (WGS) entry which is preliminary data.</text>
</comment>
<keyword evidence="1" id="KW-0472">Membrane</keyword>
<evidence type="ECO:0000313" key="2">
    <source>
        <dbReference type="EMBL" id="GFJ78306.1"/>
    </source>
</evidence>
<keyword evidence="3" id="KW-1185">Reference proteome</keyword>
<keyword evidence="1" id="KW-1133">Transmembrane helix</keyword>
<protein>
    <submittedName>
        <fullName evidence="2">Uncharacterized protein</fullName>
    </submittedName>
</protein>
<dbReference type="RefSeq" id="WP_173056111.1">
    <property type="nucleotide sequence ID" value="NZ_BAABGO010000037.1"/>
</dbReference>
<sequence length="61" mass="7143">MMDWEIVLHALNGLSLTVFALVVTVGPIVVGTWFYMQWYDNRHYDRRDGDLPNRKGGHPQR</sequence>